<dbReference type="PATRIC" id="fig|1458461.3.peg.167"/>
<dbReference type="EMBL" id="HG966617">
    <property type="protein sequence ID" value="CDO58381.1"/>
    <property type="molecule type" value="Genomic_DNA"/>
</dbReference>
<reference evidence="2 3" key="1">
    <citation type="journal article" date="2014" name="Front. Genet.">
        <title>Genome and metabolic network of "Candidatus Phaeomarinobacter ectocarpi" Ec32, a new candidate genus of Alphaproteobacteria frequently associated with brown algae.</title>
        <authorList>
            <person name="Dittami S.M."/>
            <person name="Barbeyron T."/>
            <person name="Boyen C."/>
            <person name="Cambefort J."/>
            <person name="Collet G."/>
            <person name="Delage L."/>
            <person name="Gobet A."/>
            <person name="Groisillier A."/>
            <person name="Leblanc C."/>
            <person name="Michel G."/>
            <person name="Scornet D."/>
            <person name="Siegel A."/>
            <person name="Tapia J.E."/>
            <person name="Tonon T."/>
        </authorList>
    </citation>
    <scope>NUCLEOTIDE SEQUENCE [LARGE SCALE GENOMIC DNA]</scope>
    <source>
        <strain evidence="2 3">Ec32</strain>
    </source>
</reference>
<dbReference type="STRING" id="1458461.BN1012_Phect167"/>
<dbReference type="NCBIfam" id="NF037934">
    <property type="entry name" value="holdfast_HfaA"/>
    <property type="match status" value="1"/>
</dbReference>
<organism evidence="2 3">
    <name type="scientific">Candidatus Phaeomarinibacter ectocarpi</name>
    <dbReference type="NCBI Taxonomy" id="1458461"/>
    <lineage>
        <taxon>Bacteria</taxon>
        <taxon>Pseudomonadati</taxon>
        <taxon>Pseudomonadota</taxon>
        <taxon>Alphaproteobacteria</taxon>
        <taxon>Hyphomicrobiales</taxon>
        <taxon>Parvibaculaceae</taxon>
        <taxon>Candidatus Phaeomarinibacter</taxon>
    </lineage>
</organism>
<feature type="region of interest" description="Disordered" evidence="1">
    <location>
        <begin position="51"/>
        <end position="79"/>
    </location>
</feature>
<dbReference type="InterPro" id="IPR049851">
    <property type="entry name" value="Holdfast_HfaA"/>
</dbReference>
<evidence type="ECO:0000313" key="3">
    <source>
        <dbReference type="Proteomes" id="UP000032160"/>
    </source>
</evidence>
<dbReference type="AlphaFoldDB" id="X5MLG6"/>
<evidence type="ECO:0000256" key="1">
    <source>
        <dbReference type="SAM" id="MobiDB-lite"/>
    </source>
</evidence>
<keyword evidence="3" id="KW-1185">Reference proteome</keyword>
<name>X5MLG6_9HYPH</name>
<accession>X5MLG6</accession>
<evidence type="ECO:0000313" key="2">
    <source>
        <dbReference type="EMBL" id="CDO58381.1"/>
    </source>
</evidence>
<sequence>MLGSTQNQKKAQKRTEWFAAVAGGVAALGIAALSMTAGEALAANEPWEENYTMNTPYGDQPGETNRAFNPSTRDANGNRVVSNTFTQFSNTAGVAGEGSGVGTSGIFGSALAVGNQLNVVTNGNNNTVIVNSTQINNGDQEAVLNGTLDLD</sequence>
<protein>
    <submittedName>
        <fullName evidence="2">HfaA protein</fullName>
    </submittedName>
</protein>
<gene>
    <name evidence="2" type="ORF">BN1012_Phect167</name>
</gene>
<dbReference type="Proteomes" id="UP000032160">
    <property type="component" value="Chromosome I"/>
</dbReference>
<dbReference type="HOGENOM" id="CLU_145269_0_0_5"/>
<dbReference type="KEGG" id="pect:BN1012_Phect167"/>
<proteinExistence type="predicted"/>